<reference evidence="5" key="1">
    <citation type="submission" date="2020-05" db="EMBL/GenBank/DDBJ databases">
        <authorList>
            <person name="Chiriac C."/>
            <person name="Salcher M."/>
            <person name="Ghai R."/>
            <person name="Kavagutti S V."/>
        </authorList>
    </citation>
    <scope>NUCLEOTIDE SEQUENCE</scope>
</reference>
<evidence type="ECO:0000256" key="4">
    <source>
        <dbReference type="ARBA" id="ARBA00023004"/>
    </source>
</evidence>
<sequence>MAGKAVYTLTPASSGAGDGGWLLNYVSDRTNLTTDLVLLDAGTLDEVARVHLIEWVPFGFHGNWLAACVSTIFAPFRWRRAFGG</sequence>
<dbReference type="Pfam" id="PF03055">
    <property type="entry name" value="RPE65"/>
    <property type="match status" value="1"/>
</dbReference>
<proteinExistence type="inferred from homology"/>
<gene>
    <name evidence="5" type="ORF">UFOPK3164_00117</name>
    <name evidence="6" type="ORF">UFOPK3427_00980</name>
    <name evidence="7" type="ORF">UFOPK4112_00105</name>
</gene>
<comment type="similarity">
    <text evidence="2">Belongs to the carotenoid oxygenase family.</text>
</comment>
<dbReference type="GO" id="GO:0016702">
    <property type="term" value="F:oxidoreductase activity, acting on single donors with incorporation of molecular oxygen, incorporation of two atoms of oxygen"/>
    <property type="evidence" value="ECO:0007669"/>
    <property type="project" value="InterPro"/>
</dbReference>
<keyword evidence="4" id="KW-0408">Iron</keyword>
<name>A0A6J6Z7L4_9ZZZZ</name>
<protein>
    <submittedName>
        <fullName evidence="5">Unannotated protein</fullName>
    </submittedName>
</protein>
<keyword evidence="3" id="KW-0479">Metal-binding</keyword>
<evidence type="ECO:0000313" key="5">
    <source>
        <dbReference type="EMBL" id="CAB4816725.1"/>
    </source>
</evidence>
<evidence type="ECO:0000313" key="6">
    <source>
        <dbReference type="EMBL" id="CAB4873696.1"/>
    </source>
</evidence>
<accession>A0A6J6Z7L4</accession>
<dbReference type="InterPro" id="IPR004294">
    <property type="entry name" value="Carotenoid_Oase"/>
</dbReference>
<dbReference type="EMBL" id="CAFBPM010000001">
    <property type="protein sequence ID" value="CAB5007381.1"/>
    <property type="molecule type" value="Genomic_DNA"/>
</dbReference>
<evidence type="ECO:0000256" key="3">
    <source>
        <dbReference type="ARBA" id="ARBA00022723"/>
    </source>
</evidence>
<dbReference type="GO" id="GO:0046872">
    <property type="term" value="F:metal ion binding"/>
    <property type="evidence" value="ECO:0007669"/>
    <property type="project" value="UniProtKB-KW"/>
</dbReference>
<dbReference type="EMBL" id="CAFBLT010000001">
    <property type="protein sequence ID" value="CAB4873696.1"/>
    <property type="molecule type" value="Genomic_DNA"/>
</dbReference>
<organism evidence="5">
    <name type="scientific">freshwater metagenome</name>
    <dbReference type="NCBI Taxonomy" id="449393"/>
    <lineage>
        <taxon>unclassified sequences</taxon>
        <taxon>metagenomes</taxon>
        <taxon>ecological metagenomes</taxon>
    </lineage>
</organism>
<dbReference type="EMBL" id="CAFABE010000003">
    <property type="protein sequence ID" value="CAB4816725.1"/>
    <property type="molecule type" value="Genomic_DNA"/>
</dbReference>
<comment type="cofactor">
    <cofactor evidence="1">
        <name>Fe(2+)</name>
        <dbReference type="ChEBI" id="CHEBI:29033"/>
    </cofactor>
</comment>
<dbReference type="AlphaFoldDB" id="A0A6J6Z7L4"/>
<evidence type="ECO:0000256" key="1">
    <source>
        <dbReference type="ARBA" id="ARBA00001954"/>
    </source>
</evidence>
<evidence type="ECO:0000256" key="2">
    <source>
        <dbReference type="ARBA" id="ARBA00006787"/>
    </source>
</evidence>
<evidence type="ECO:0000313" key="7">
    <source>
        <dbReference type="EMBL" id="CAB5007381.1"/>
    </source>
</evidence>